<keyword evidence="2" id="KW-1185">Reference proteome</keyword>
<evidence type="ECO:0000313" key="2">
    <source>
        <dbReference type="Proteomes" id="UP000467637"/>
    </source>
</evidence>
<evidence type="ECO:0000313" key="1">
    <source>
        <dbReference type="EMBL" id="MVQ38063.1"/>
    </source>
</evidence>
<sequence>MTESDGLFCLFAVTHAENKGTCGRYFGKISRFRMLAELQGFICLPISVFLAKPEK</sequence>
<protein>
    <submittedName>
        <fullName evidence="1">Uncharacterized protein</fullName>
    </submittedName>
</protein>
<accession>A0ABW9UFV5</accession>
<name>A0ABW9UFV5_9BACL</name>
<proteinExistence type="predicted"/>
<comment type="caution">
    <text evidence="1">The sequence shown here is derived from an EMBL/GenBank/DDBJ whole genome shotgun (WGS) entry which is preliminary data.</text>
</comment>
<reference evidence="1 2" key="1">
    <citation type="submission" date="2019-12" db="EMBL/GenBank/DDBJ databases">
        <authorList>
            <person name="Huq M.A."/>
        </authorList>
    </citation>
    <scope>NUCLEOTIDE SEQUENCE [LARGE SCALE GENOMIC DNA]</scope>
    <source>
        <strain evidence="1 2">MAH-34</strain>
    </source>
</reference>
<dbReference type="EMBL" id="WSEM01000020">
    <property type="protein sequence ID" value="MVQ38063.1"/>
    <property type="molecule type" value="Genomic_DNA"/>
</dbReference>
<dbReference type="Proteomes" id="UP000467637">
    <property type="component" value="Unassembled WGS sequence"/>
</dbReference>
<gene>
    <name evidence="1" type="ORF">GON05_25895</name>
</gene>
<organism evidence="1 2">
    <name type="scientific">Paenibacillus anseongense</name>
    <dbReference type="NCBI Taxonomy" id="2682845"/>
    <lineage>
        <taxon>Bacteria</taxon>
        <taxon>Bacillati</taxon>
        <taxon>Bacillota</taxon>
        <taxon>Bacilli</taxon>
        <taxon>Bacillales</taxon>
        <taxon>Paenibacillaceae</taxon>
        <taxon>Paenibacillus</taxon>
    </lineage>
</organism>